<dbReference type="EMBL" id="ASIV01000001">
    <property type="protein sequence ID" value="KEG21301.1"/>
    <property type="molecule type" value="Genomic_DNA"/>
</dbReference>
<dbReference type="InterPro" id="IPR018660">
    <property type="entry name" value="MliC"/>
</dbReference>
<dbReference type="HOGENOM" id="CLU_151151_1_0_5"/>
<dbReference type="Pfam" id="PF09864">
    <property type="entry name" value="MliC"/>
    <property type="match status" value="1"/>
</dbReference>
<proteinExistence type="predicted"/>
<feature type="domain" description="C-type lysozyme inhibitor" evidence="5">
    <location>
        <begin position="46"/>
        <end position="116"/>
    </location>
</feature>
<keyword evidence="4" id="KW-0449">Lipoprotein</keyword>
<dbReference type="PATRIC" id="fig|1293911.3.peg.258"/>
<dbReference type="Gene3D" id="2.40.128.200">
    <property type="match status" value="1"/>
</dbReference>
<gene>
    <name evidence="6" type="ORF">H710_00249</name>
</gene>
<reference evidence="6 7" key="1">
    <citation type="submission" date="2013-04" db="EMBL/GenBank/DDBJ databases">
        <title>The Genome Sequence of Bartonella bacilliformis Ver097.</title>
        <authorList>
            <consortium name="The Broad Institute Genomics Platform"/>
            <consortium name="The Broad Institute Genome Sequencing Center for Infectious Disease"/>
            <person name="Feldgarden M."/>
            <person name="Kirby J."/>
            <person name="Birtles R."/>
            <person name="Dasch G."/>
            <person name="Hendrix L."/>
            <person name="Koehler J."/>
            <person name="Walker B."/>
            <person name="Young S.K."/>
            <person name="Zeng Q."/>
            <person name="Gargeya S."/>
            <person name="Fitzgerald M."/>
            <person name="Haas B."/>
            <person name="Abouelleil A."/>
            <person name="Allen A.W."/>
            <person name="Alvarado L."/>
            <person name="Arachchi H.M."/>
            <person name="Berlin A.M."/>
            <person name="Chapman S.B."/>
            <person name="Gainer-Dewar J."/>
            <person name="Goldberg J."/>
            <person name="Griggs A."/>
            <person name="Gujja S."/>
            <person name="Hansen M."/>
            <person name="Howarth C."/>
            <person name="Imamovic A."/>
            <person name="Ireland A."/>
            <person name="Larimer J."/>
            <person name="McCowan C."/>
            <person name="Murphy C."/>
            <person name="Pearson M."/>
            <person name="Poon T.W."/>
            <person name="Priest M."/>
            <person name="Roberts A."/>
            <person name="Saif S."/>
            <person name="Shea T."/>
            <person name="Sisk P."/>
            <person name="Sykes S."/>
            <person name="Wortman J."/>
            <person name="Nusbaum C."/>
            <person name="Birren B."/>
        </authorList>
    </citation>
    <scope>NUCLEOTIDE SEQUENCE [LARGE SCALE GENOMIC DNA]</scope>
    <source>
        <strain evidence="6 7">Ver097</strain>
    </source>
</reference>
<sequence length="130" mass="14431">MKKVLLILGSLAILGVLLFKQISVSAGSLIIEVPEDPNPTKTTVMYQCDTETDKEKIAATYLNASMISLVDFTWKGQRVIGANVIAASGVKFAGAQYIWWIKKDQAILYNLIDDPTEENPIRCEKIQDIQ</sequence>
<keyword evidence="3" id="KW-0564">Palmitate</keyword>
<comment type="caution">
    <text evidence="6">The sequence shown here is derived from an EMBL/GenBank/DDBJ whole genome shotgun (WGS) entry which is preliminary data.</text>
</comment>
<evidence type="ECO:0000259" key="5">
    <source>
        <dbReference type="Pfam" id="PF09864"/>
    </source>
</evidence>
<dbReference type="STRING" id="1293911.H710_00249"/>
<dbReference type="SUPFAM" id="SSF141488">
    <property type="entry name" value="YdhA-like"/>
    <property type="match status" value="1"/>
</dbReference>
<evidence type="ECO:0000313" key="6">
    <source>
        <dbReference type="EMBL" id="KEG21301.1"/>
    </source>
</evidence>
<dbReference type="RefSeq" id="WP_041849038.1">
    <property type="nucleotide sequence ID" value="NZ_KL503802.1"/>
</dbReference>
<evidence type="ECO:0000256" key="3">
    <source>
        <dbReference type="ARBA" id="ARBA00023139"/>
    </source>
</evidence>
<protein>
    <recommendedName>
        <fullName evidence="5">C-type lysozyme inhibitor domain-containing protein</fullName>
    </recommendedName>
</protein>
<dbReference type="AlphaFoldDB" id="A0A072R6M0"/>
<evidence type="ECO:0000256" key="2">
    <source>
        <dbReference type="ARBA" id="ARBA00023136"/>
    </source>
</evidence>
<keyword evidence="1" id="KW-0732">Signal</keyword>
<accession>A0A072R6M0</accession>
<name>A0A072R6M0_BARBA</name>
<keyword evidence="2" id="KW-0472">Membrane</keyword>
<evidence type="ECO:0000256" key="1">
    <source>
        <dbReference type="ARBA" id="ARBA00022729"/>
    </source>
</evidence>
<evidence type="ECO:0000256" key="4">
    <source>
        <dbReference type="ARBA" id="ARBA00023288"/>
    </source>
</evidence>
<dbReference type="InterPro" id="IPR036328">
    <property type="entry name" value="MliC_sf"/>
</dbReference>
<organism evidence="6 7">
    <name type="scientific">Bartonella bacilliformis Ver097</name>
    <dbReference type="NCBI Taxonomy" id="1293911"/>
    <lineage>
        <taxon>Bacteria</taxon>
        <taxon>Pseudomonadati</taxon>
        <taxon>Pseudomonadota</taxon>
        <taxon>Alphaproteobacteria</taxon>
        <taxon>Hyphomicrobiales</taxon>
        <taxon>Bartonellaceae</taxon>
        <taxon>Bartonella</taxon>
    </lineage>
</organism>
<evidence type="ECO:0000313" key="7">
    <source>
        <dbReference type="Proteomes" id="UP000031740"/>
    </source>
</evidence>
<dbReference type="Proteomes" id="UP000031740">
    <property type="component" value="Unassembled WGS sequence"/>
</dbReference>